<protein>
    <recommendedName>
        <fullName evidence="4">Addiction module toxin RelE</fullName>
    </recommendedName>
</protein>
<dbReference type="EMBL" id="MFBD01000003">
    <property type="protein sequence ID" value="OGD89445.1"/>
    <property type="molecule type" value="Genomic_DNA"/>
</dbReference>
<dbReference type="STRING" id="1797714.A3D04_04585"/>
<evidence type="ECO:0008006" key="4">
    <source>
        <dbReference type="Google" id="ProtNLM"/>
    </source>
</evidence>
<keyword evidence="1" id="KW-1277">Toxin-antitoxin system</keyword>
<dbReference type="AlphaFoldDB" id="A0A1F5GC68"/>
<dbReference type="Proteomes" id="UP000177369">
    <property type="component" value="Unassembled WGS sequence"/>
</dbReference>
<dbReference type="InterPro" id="IPR035093">
    <property type="entry name" value="RelE/ParE_toxin_dom_sf"/>
</dbReference>
<sequence>MNVSLSPDFLKKLKKLDVRIRNSFKERILVFSKNPEEPILDNHPLKREWKGYRSIDITADWRAIYKETQIGDEIVAYFVALGTHDELYKKS</sequence>
<dbReference type="SUPFAM" id="SSF143011">
    <property type="entry name" value="RelE-like"/>
    <property type="match status" value="1"/>
</dbReference>
<organism evidence="2 3">
    <name type="scientific">Candidatus Curtissbacteria bacterium RIFCSPHIGHO2_02_FULL_40_16b</name>
    <dbReference type="NCBI Taxonomy" id="1797714"/>
    <lineage>
        <taxon>Bacteria</taxon>
        <taxon>Candidatus Curtissiibacteriota</taxon>
    </lineage>
</organism>
<evidence type="ECO:0000256" key="1">
    <source>
        <dbReference type="ARBA" id="ARBA00022649"/>
    </source>
</evidence>
<proteinExistence type="predicted"/>
<accession>A0A1F5GC68</accession>
<dbReference type="InterPro" id="IPR004386">
    <property type="entry name" value="Toxin_YafQ-like"/>
</dbReference>
<comment type="caution">
    <text evidence="2">The sequence shown here is derived from an EMBL/GenBank/DDBJ whole genome shotgun (WGS) entry which is preliminary data.</text>
</comment>
<reference evidence="2 3" key="1">
    <citation type="journal article" date="2016" name="Nat. Commun.">
        <title>Thousands of microbial genomes shed light on interconnected biogeochemical processes in an aquifer system.</title>
        <authorList>
            <person name="Anantharaman K."/>
            <person name="Brown C.T."/>
            <person name="Hug L.A."/>
            <person name="Sharon I."/>
            <person name="Castelle C.J."/>
            <person name="Probst A.J."/>
            <person name="Thomas B.C."/>
            <person name="Singh A."/>
            <person name="Wilkins M.J."/>
            <person name="Karaoz U."/>
            <person name="Brodie E.L."/>
            <person name="Williams K.H."/>
            <person name="Hubbard S.S."/>
            <person name="Banfield J.F."/>
        </authorList>
    </citation>
    <scope>NUCLEOTIDE SEQUENCE [LARGE SCALE GENOMIC DNA]</scope>
</reference>
<dbReference type="Pfam" id="PF15738">
    <property type="entry name" value="YafQ_toxin"/>
    <property type="match status" value="1"/>
</dbReference>
<gene>
    <name evidence="2" type="ORF">A3D04_04585</name>
</gene>
<evidence type="ECO:0000313" key="3">
    <source>
        <dbReference type="Proteomes" id="UP000177369"/>
    </source>
</evidence>
<dbReference type="Gene3D" id="3.30.2310.20">
    <property type="entry name" value="RelE-like"/>
    <property type="match status" value="1"/>
</dbReference>
<dbReference type="NCBIfam" id="TIGR02385">
    <property type="entry name" value="RelE_StbE"/>
    <property type="match status" value="1"/>
</dbReference>
<evidence type="ECO:0000313" key="2">
    <source>
        <dbReference type="EMBL" id="OGD89445.1"/>
    </source>
</evidence>
<name>A0A1F5GC68_9BACT</name>
<dbReference type="InterPro" id="IPR007712">
    <property type="entry name" value="RelE/ParE_toxin"/>
</dbReference>